<dbReference type="GO" id="GO:0016020">
    <property type="term" value="C:membrane"/>
    <property type="evidence" value="ECO:0007669"/>
    <property type="project" value="UniProtKB-SubCell"/>
</dbReference>
<comment type="similarity">
    <text evidence="2">Belongs to the Cyclase 1 superfamily.</text>
</comment>
<sequence length="920" mass="101066">MNSVTAGGIFCFPLIAPYLSQHLHLTQPEMSSIVLAGMMGQYPFAAGWGMVIDRVGPWACSLAASVLFSTSFGAFSYLLEHEGTFSHRWLVLLFFLAGSAAVSSYFSAVFATRSQAAPGGLATSIPLALFGLSPLFLSYVATLPTFQLPNGELNAPRFLAYLAVGTGLIHLVSTFGYRVRYDAPPMDDHTAEAPAHNEGASERTPLLKAAAPPASPPPIEPVREYSEEDGSVMSLLSDSSFWLFAAVFLVITGSSEMVISNIGSIVMTLPGPDNTATQVRLISIANTLARLCSGPLADVISPLGVKDSCGTYKFTTTRRLSRMVFPCWALVCLSGVYLWTAFGIQSTSNLPILSVGTGLAYGAAWAVIPSITGTVWGFENLGRNFGIVSYAPFIGTPLFTYLYACLGSETCSGRECWSSTFVVCGAAMSMGMVGSVMLWKRWHEKFIAHRITYTQTRLGRPLPLPAAIALPTPVTESLTMWLPRIALHPQMWHIVRRCLRFRIGTSRLGILTPGDQVVGQGVELDSLLISDPRDIVRHPLSVLALLAELCRVTLQSSPRNYIKSNMSPAALPSDSRLSQAQVKVRLPAFKDLPLKPEYPPHAAWSVWGDKDELGTVNNITPETITAASKEVKLGLSVPLNWSMDQPKYSFYNRQGLQQKYIAKTPRIINDDIIHFNTQCSSQWYCAPLINELQLNQANVRDSLRHFGYQDEKVFYNGLKQDTLLTDRSLITNGIHNWAKTGIVGRGVLLDFYAYAQRHNIEYDPYSQYGITLEQLKAIQAEEGVEFKDGDILLIRFGVHYRHIAVYNASSDDRKREIAKLPHTWAGIGQSEEVLEWIWDNHFSALAGDSPAFETIPPLLEDCQLHPVILSGFGCPLGEMFDLERLAEECAAAQRWSFFFTSAPLNIPEGVASPPNAIAIL</sequence>
<dbReference type="Pfam" id="PF04199">
    <property type="entry name" value="Cyclase"/>
    <property type="match status" value="1"/>
</dbReference>
<dbReference type="GO" id="GO:0004061">
    <property type="term" value="F:arylformamidase activity"/>
    <property type="evidence" value="ECO:0007669"/>
    <property type="project" value="InterPro"/>
</dbReference>
<keyword evidence="3" id="KW-0812">Transmembrane</keyword>
<keyword evidence="3" id="KW-1133">Transmembrane helix</keyword>
<dbReference type="SUPFAM" id="SSF102198">
    <property type="entry name" value="Putative cyclase"/>
    <property type="match status" value="1"/>
</dbReference>
<name>A0A5N5QNA2_9AGAM</name>
<comment type="caution">
    <text evidence="4">The sequence shown here is derived from an EMBL/GenBank/DDBJ whole genome shotgun (WGS) entry which is preliminary data.</text>
</comment>
<dbReference type="InterPro" id="IPR007325">
    <property type="entry name" value="KFase/CYL"/>
</dbReference>
<keyword evidence="5" id="KW-1185">Reference proteome</keyword>
<dbReference type="GO" id="GO:0022857">
    <property type="term" value="F:transmembrane transporter activity"/>
    <property type="evidence" value="ECO:0007669"/>
    <property type="project" value="InterPro"/>
</dbReference>
<feature type="transmembrane region" description="Helical" evidence="3">
    <location>
        <begin position="350"/>
        <end position="378"/>
    </location>
</feature>
<feature type="transmembrane region" description="Helical" evidence="3">
    <location>
        <begin position="323"/>
        <end position="344"/>
    </location>
</feature>
<feature type="transmembrane region" description="Helical" evidence="3">
    <location>
        <begin position="385"/>
        <end position="404"/>
    </location>
</feature>
<evidence type="ECO:0000313" key="4">
    <source>
        <dbReference type="EMBL" id="KAB5592616.1"/>
    </source>
</evidence>
<organism evidence="4 5">
    <name type="scientific">Ceratobasidium theobromae</name>
    <dbReference type="NCBI Taxonomy" id="1582974"/>
    <lineage>
        <taxon>Eukaryota</taxon>
        <taxon>Fungi</taxon>
        <taxon>Dikarya</taxon>
        <taxon>Basidiomycota</taxon>
        <taxon>Agaricomycotina</taxon>
        <taxon>Agaricomycetes</taxon>
        <taxon>Cantharellales</taxon>
        <taxon>Ceratobasidiaceae</taxon>
        <taxon>Ceratobasidium</taxon>
    </lineage>
</organism>
<evidence type="ECO:0000256" key="2">
    <source>
        <dbReference type="ARBA" id="ARBA00007865"/>
    </source>
</evidence>
<dbReference type="GO" id="GO:0019441">
    <property type="term" value="P:L-tryptophan catabolic process to kynurenine"/>
    <property type="evidence" value="ECO:0007669"/>
    <property type="project" value="InterPro"/>
</dbReference>
<dbReference type="Gene3D" id="3.50.30.50">
    <property type="entry name" value="Putative cyclase"/>
    <property type="match status" value="1"/>
</dbReference>
<dbReference type="SUPFAM" id="SSF103473">
    <property type="entry name" value="MFS general substrate transporter"/>
    <property type="match status" value="1"/>
</dbReference>
<dbReference type="PANTHER" id="PTHR34861">
    <property type="match status" value="1"/>
</dbReference>
<evidence type="ECO:0000256" key="3">
    <source>
        <dbReference type="SAM" id="Phobius"/>
    </source>
</evidence>
<feature type="transmembrane region" description="Helical" evidence="3">
    <location>
        <begin position="124"/>
        <end position="146"/>
    </location>
</feature>
<feature type="transmembrane region" description="Helical" evidence="3">
    <location>
        <begin position="416"/>
        <end position="439"/>
    </location>
</feature>
<dbReference type="PANTHER" id="PTHR34861:SF11">
    <property type="entry name" value="CYCLASE"/>
    <property type="match status" value="1"/>
</dbReference>
<evidence type="ECO:0000256" key="1">
    <source>
        <dbReference type="ARBA" id="ARBA00004141"/>
    </source>
</evidence>
<dbReference type="InterPro" id="IPR037175">
    <property type="entry name" value="KFase_sf"/>
</dbReference>
<dbReference type="AlphaFoldDB" id="A0A5N5QNA2"/>
<proteinExistence type="inferred from homology"/>
<reference evidence="4 5" key="1">
    <citation type="journal article" date="2019" name="Fungal Biol. Biotechnol.">
        <title>Draft genome sequence of fastidious pathogen Ceratobasidium theobromae, which causes vascular-streak dieback in Theobroma cacao.</title>
        <authorList>
            <person name="Ali S.S."/>
            <person name="Asman A."/>
            <person name="Shao J."/>
            <person name="Firmansyah A.P."/>
            <person name="Susilo A.W."/>
            <person name="Rosmana A."/>
            <person name="McMahon P."/>
            <person name="Junaid M."/>
            <person name="Guest D."/>
            <person name="Kheng T.Y."/>
            <person name="Meinhardt L.W."/>
            <person name="Bailey B.A."/>
        </authorList>
    </citation>
    <scope>NUCLEOTIDE SEQUENCE [LARGE SCALE GENOMIC DNA]</scope>
    <source>
        <strain evidence="4 5">CT2</strain>
    </source>
</reference>
<dbReference type="InterPro" id="IPR011701">
    <property type="entry name" value="MFS"/>
</dbReference>
<feature type="transmembrane region" description="Helical" evidence="3">
    <location>
        <begin position="90"/>
        <end position="112"/>
    </location>
</feature>
<accession>A0A5N5QNA2</accession>
<dbReference type="InterPro" id="IPR036259">
    <property type="entry name" value="MFS_trans_sf"/>
</dbReference>
<comment type="subcellular location">
    <subcellularLocation>
        <location evidence="1">Membrane</location>
        <topology evidence="1">Multi-pass membrane protein</topology>
    </subcellularLocation>
</comment>
<evidence type="ECO:0000313" key="5">
    <source>
        <dbReference type="Proteomes" id="UP000383932"/>
    </source>
</evidence>
<dbReference type="Gene3D" id="1.20.1250.20">
    <property type="entry name" value="MFS general substrate transporter like domains"/>
    <property type="match status" value="1"/>
</dbReference>
<dbReference type="Proteomes" id="UP000383932">
    <property type="component" value="Unassembled WGS sequence"/>
</dbReference>
<protein>
    <submittedName>
        <fullName evidence="4">Transport protein</fullName>
    </submittedName>
</protein>
<dbReference type="EMBL" id="SSOP01000059">
    <property type="protein sequence ID" value="KAB5592616.1"/>
    <property type="molecule type" value="Genomic_DNA"/>
</dbReference>
<keyword evidence="3" id="KW-0472">Membrane</keyword>
<dbReference type="Pfam" id="PF07690">
    <property type="entry name" value="MFS_1"/>
    <property type="match status" value="1"/>
</dbReference>
<dbReference type="OrthoDB" id="410267at2759"/>
<feature type="transmembrane region" description="Helical" evidence="3">
    <location>
        <begin position="158"/>
        <end position="177"/>
    </location>
</feature>
<gene>
    <name evidence="4" type="ORF">CTheo_3942</name>
</gene>
<feature type="transmembrane region" description="Helical" evidence="3">
    <location>
        <begin position="55"/>
        <end position="78"/>
    </location>
</feature>